<dbReference type="InterPro" id="IPR027417">
    <property type="entry name" value="P-loop_NTPase"/>
</dbReference>
<gene>
    <name evidence="3" type="ORF">ENW48_09355</name>
</gene>
<feature type="domain" description="Bacterial type II secretion system protein E" evidence="2">
    <location>
        <begin position="96"/>
        <end position="387"/>
    </location>
</feature>
<dbReference type="SUPFAM" id="SSF52540">
    <property type="entry name" value="P-loop containing nucleoside triphosphate hydrolases"/>
    <property type="match status" value="1"/>
</dbReference>
<protein>
    <submittedName>
        <fullName evidence="3">CpaF family protein</fullName>
    </submittedName>
</protein>
<dbReference type="Gene3D" id="3.30.450.380">
    <property type="match status" value="1"/>
</dbReference>
<accession>A0A7C5ANF2</accession>
<dbReference type="Pfam" id="PF00437">
    <property type="entry name" value="T2SSE"/>
    <property type="match status" value="1"/>
</dbReference>
<reference evidence="3" key="1">
    <citation type="journal article" date="2020" name="mSystems">
        <title>Genome- and Community-Level Interaction Insights into Carbon Utilization and Element Cycling Functions of Hydrothermarchaeota in Hydrothermal Sediment.</title>
        <authorList>
            <person name="Zhou Z."/>
            <person name="Liu Y."/>
            <person name="Xu W."/>
            <person name="Pan J."/>
            <person name="Luo Z.H."/>
            <person name="Li M."/>
        </authorList>
    </citation>
    <scope>NUCLEOTIDE SEQUENCE [LARGE SCALE GENOMIC DNA]</scope>
    <source>
        <strain evidence="3">SpSt-853</strain>
    </source>
</reference>
<dbReference type="GO" id="GO:0016887">
    <property type="term" value="F:ATP hydrolysis activity"/>
    <property type="evidence" value="ECO:0007669"/>
    <property type="project" value="InterPro"/>
</dbReference>
<evidence type="ECO:0000313" key="3">
    <source>
        <dbReference type="EMBL" id="HGZ12412.1"/>
    </source>
</evidence>
<comment type="similarity">
    <text evidence="1">Belongs to the GSP E family.</text>
</comment>
<dbReference type="CDD" id="cd01130">
    <property type="entry name" value="VirB11-like_ATPase"/>
    <property type="match status" value="1"/>
</dbReference>
<dbReference type="PANTHER" id="PTHR30486:SF15">
    <property type="entry name" value="TYPE II_IV SECRETION SYSTEM ATPASE"/>
    <property type="match status" value="1"/>
</dbReference>
<dbReference type="InterPro" id="IPR001482">
    <property type="entry name" value="T2SS/T4SS_dom"/>
</dbReference>
<evidence type="ECO:0000256" key="1">
    <source>
        <dbReference type="ARBA" id="ARBA00006611"/>
    </source>
</evidence>
<dbReference type="InterPro" id="IPR050921">
    <property type="entry name" value="T4SS_GSP_E_ATPase"/>
</dbReference>
<proteinExistence type="inferred from homology"/>
<organism evidence="3">
    <name type="scientific">Desulfobacca acetoxidans</name>
    <dbReference type="NCBI Taxonomy" id="60893"/>
    <lineage>
        <taxon>Bacteria</taxon>
        <taxon>Pseudomonadati</taxon>
        <taxon>Thermodesulfobacteriota</taxon>
        <taxon>Desulfobaccia</taxon>
        <taxon>Desulfobaccales</taxon>
        <taxon>Desulfobaccaceae</taxon>
        <taxon>Desulfobacca</taxon>
    </lineage>
</organism>
<dbReference type="EMBL" id="DTKJ01000061">
    <property type="protein sequence ID" value="HGZ12412.1"/>
    <property type="molecule type" value="Genomic_DNA"/>
</dbReference>
<name>A0A7C5ANF2_9BACT</name>
<comment type="caution">
    <text evidence="3">The sequence shown here is derived from an EMBL/GenBank/DDBJ whole genome shotgun (WGS) entry which is preliminary data.</text>
</comment>
<dbReference type="PANTHER" id="PTHR30486">
    <property type="entry name" value="TWITCHING MOTILITY PROTEIN PILT"/>
    <property type="match status" value="1"/>
</dbReference>
<evidence type="ECO:0000259" key="2">
    <source>
        <dbReference type="Pfam" id="PF00437"/>
    </source>
</evidence>
<dbReference type="AlphaFoldDB" id="A0A7C5ANF2"/>
<dbReference type="Gene3D" id="3.40.50.300">
    <property type="entry name" value="P-loop containing nucleotide triphosphate hydrolases"/>
    <property type="match status" value="1"/>
</dbReference>
<sequence>MSLIARIRERTQVDRGPAPPGRGADKKEDTFNELKAKIHFRLLNLLDLARLSEADETLLAEDLRRGIEIILAEEGLALTLPERERLCKEIRDELLGYGPLEPLLKDPTINDILVNGYNQVYVERRGKLEKSPVRFTDNAHLLKIIEKIASGVGRRIDESCPMVDARLPDGSRVNAIIPPLALDGPALSIRKFAKDPIRVHNLIELGSITPEIAQVLEGMVRARLNILISGGTGTGKTTFLNVLSSFIPNDERIITIEDSAELQLQQEHVVRLETRPPNLEGMGEITQRDLVRNALRMRPERIILGEVRQGEALDMLQAMNTGHDGSLATIHANSPRDALTRLETMVSMAGLNIPDRAIRHQIASAIHVVIQLARLSDGSRKMMGLHEIVGMEGDMITMQEIFSFKLMGVGEDKKVKGRFITTGIRPKFMTRLEEMGVHLPPTVFRDNF</sequence>